<reference evidence="2" key="1">
    <citation type="journal article" date="2020" name="bioRxiv">
        <title>Comparative genomics of Chlamydomonas.</title>
        <authorList>
            <person name="Craig R.J."/>
            <person name="Hasan A.R."/>
            <person name="Ness R.W."/>
            <person name="Keightley P.D."/>
        </authorList>
    </citation>
    <scope>NUCLEOTIDE SEQUENCE</scope>
    <source>
        <strain evidence="2">CCAP 11/173</strain>
    </source>
</reference>
<feature type="region of interest" description="Disordered" evidence="1">
    <location>
        <begin position="1"/>
        <end position="20"/>
    </location>
</feature>
<accession>A0A835SZC0</accession>
<dbReference type="AlphaFoldDB" id="A0A835SZC0"/>
<evidence type="ECO:0000313" key="3">
    <source>
        <dbReference type="Proteomes" id="UP000613740"/>
    </source>
</evidence>
<keyword evidence="3" id="KW-1185">Reference proteome</keyword>
<evidence type="ECO:0000256" key="1">
    <source>
        <dbReference type="SAM" id="MobiDB-lite"/>
    </source>
</evidence>
<organism evidence="2 3">
    <name type="scientific">Chlamydomonas schloesseri</name>
    <dbReference type="NCBI Taxonomy" id="2026947"/>
    <lineage>
        <taxon>Eukaryota</taxon>
        <taxon>Viridiplantae</taxon>
        <taxon>Chlorophyta</taxon>
        <taxon>core chlorophytes</taxon>
        <taxon>Chlorophyceae</taxon>
        <taxon>CS clade</taxon>
        <taxon>Chlamydomonadales</taxon>
        <taxon>Chlamydomonadaceae</taxon>
        <taxon>Chlamydomonas</taxon>
    </lineage>
</organism>
<comment type="caution">
    <text evidence="2">The sequence shown here is derived from an EMBL/GenBank/DDBJ whole genome shotgun (WGS) entry which is preliminary data.</text>
</comment>
<dbReference type="EMBL" id="JAEHOD010000057">
    <property type="protein sequence ID" value="KAG2434491.1"/>
    <property type="molecule type" value="Genomic_DNA"/>
</dbReference>
<gene>
    <name evidence="2" type="ORF">HYH02_012318</name>
</gene>
<name>A0A835SZC0_9CHLO</name>
<dbReference type="OrthoDB" id="543907at2759"/>
<protein>
    <submittedName>
        <fullName evidence="2">Uncharacterized protein</fullName>
    </submittedName>
</protein>
<dbReference type="Proteomes" id="UP000613740">
    <property type="component" value="Unassembled WGS sequence"/>
</dbReference>
<proteinExistence type="predicted"/>
<evidence type="ECO:0000313" key="2">
    <source>
        <dbReference type="EMBL" id="KAG2434491.1"/>
    </source>
</evidence>
<sequence length="263" mass="28067">MSTGAAATTAPLPNGDDNDGRYTLGHYYGSTKKVKVPELDHNARRRQRVIAEIVEAGRRLGIKEDVIRTNLDKMEALLPELTPDVNKMRAAEWAKLARDVNQVAMMLVVIKTSYPGANVGKIVSRAPKTLLQSPEQLQADAAVVRKVLAGAPNADAIIEEVPYLMSPPALAQSLSNVSRWYNTKDPVAMISKNPKLLLNVEEADLEADPLYGDAIYVEDELPELQRRALSAAAAAAAPMVAARTAAAAANIPPDVAAAAAASV</sequence>